<name>A0A5B0P590_PUCGR</name>
<accession>A0A5B0P590</accession>
<sequence length="124" mass="14147">MKLQKMVQSLQSIIPLCTSCPPSSTCVPPKLSWVGLGASSGRQCQWHWQSNHISGLMSEAWNEYCNIHQSVKFEPYIVDCEHLFTHHPNTENVYLFCFHSLSEKGLTDQLLKKSGSGFRMLQYV</sequence>
<evidence type="ECO:0000313" key="2">
    <source>
        <dbReference type="EMBL" id="KAA1104918.1"/>
    </source>
</evidence>
<proteinExistence type="predicted"/>
<dbReference type="Proteomes" id="UP000324748">
    <property type="component" value="Unassembled WGS sequence"/>
</dbReference>
<reference evidence="3 4" key="1">
    <citation type="submission" date="2019-05" db="EMBL/GenBank/DDBJ databases">
        <title>Emergence of the Ug99 lineage of the wheat stem rust pathogen through somatic hybridization.</title>
        <authorList>
            <person name="Li F."/>
            <person name="Upadhyaya N.M."/>
            <person name="Sperschneider J."/>
            <person name="Matny O."/>
            <person name="Nguyen-Phuc H."/>
            <person name="Mago R."/>
            <person name="Raley C."/>
            <person name="Miller M.E."/>
            <person name="Silverstein K.A.T."/>
            <person name="Henningsen E."/>
            <person name="Hirsch C.D."/>
            <person name="Visser B."/>
            <person name="Pretorius Z.A."/>
            <person name="Steffenson B.J."/>
            <person name="Schwessinger B."/>
            <person name="Dodds P.N."/>
            <person name="Figueroa M."/>
        </authorList>
    </citation>
    <scope>NUCLEOTIDE SEQUENCE [LARGE SCALE GENOMIC DNA]</scope>
    <source>
        <strain evidence="1">21-0</strain>
        <strain evidence="2 4">Ug99</strain>
    </source>
</reference>
<gene>
    <name evidence="1" type="ORF">PGT21_006605</name>
    <name evidence="2" type="ORF">PGTUg99_011144</name>
</gene>
<dbReference type="AlphaFoldDB" id="A0A5B0P590"/>
<dbReference type="EMBL" id="VSWC01000067">
    <property type="protein sequence ID" value="KAA1096166.1"/>
    <property type="molecule type" value="Genomic_DNA"/>
</dbReference>
<evidence type="ECO:0000313" key="3">
    <source>
        <dbReference type="Proteomes" id="UP000324748"/>
    </source>
</evidence>
<protein>
    <submittedName>
        <fullName evidence="1">Uncharacterized protein</fullName>
    </submittedName>
</protein>
<evidence type="ECO:0000313" key="1">
    <source>
        <dbReference type="EMBL" id="KAA1096166.1"/>
    </source>
</evidence>
<comment type="caution">
    <text evidence="1">The sequence shown here is derived from an EMBL/GenBank/DDBJ whole genome shotgun (WGS) entry which is preliminary data.</text>
</comment>
<dbReference type="Proteomes" id="UP000325313">
    <property type="component" value="Unassembled WGS sequence"/>
</dbReference>
<evidence type="ECO:0000313" key="4">
    <source>
        <dbReference type="Proteomes" id="UP000325313"/>
    </source>
</evidence>
<organism evidence="1 3">
    <name type="scientific">Puccinia graminis f. sp. tritici</name>
    <dbReference type="NCBI Taxonomy" id="56615"/>
    <lineage>
        <taxon>Eukaryota</taxon>
        <taxon>Fungi</taxon>
        <taxon>Dikarya</taxon>
        <taxon>Basidiomycota</taxon>
        <taxon>Pucciniomycotina</taxon>
        <taxon>Pucciniomycetes</taxon>
        <taxon>Pucciniales</taxon>
        <taxon>Pucciniaceae</taxon>
        <taxon>Puccinia</taxon>
    </lineage>
</organism>
<keyword evidence="3" id="KW-1185">Reference proteome</keyword>
<dbReference type="EMBL" id="VDEP01000315">
    <property type="protein sequence ID" value="KAA1104918.1"/>
    <property type="molecule type" value="Genomic_DNA"/>
</dbReference>